<evidence type="ECO:0000256" key="9">
    <source>
        <dbReference type="ARBA" id="ARBA00023098"/>
    </source>
</evidence>
<keyword evidence="10 12" id="KW-0472">Membrane</keyword>
<gene>
    <name evidence="13" type="primary">PTDSS1</name>
    <name evidence="13" type="ORF">DERF_001491</name>
</gene>
<keyword evidence="14" id="KW-1185">Reference proteome</keyword>
<sequence length="453" mass="53379">MMVMATTTLSSEISSSSSTSAREIHHNFYAINERPVDDISLEFFYKPHTITLLVVSIITIFYSAFTRDESSLENNIWSGILCLVLFFLVISLLTFPNGPFTRPHPAFWRLVFGISVLYLLSLIFILFQNYETVKSIMYWFYPDLKHFHIDSEKQYAVNCSDLTLERFWEHMDVFALAHFLGWVLKALLLRHYGICWTISVTWEITEVAFAHLLPNFAECWWDSWILDVLICNGLGIFCGMFICRLLEMRTYKWESIKDIQSASKKIRRAILQFTPESWTPIHWFDPNCTYMRFLSVTQLVIFWQLTELNTFFLKHIFETPPAHPLNVGRIGLITLIVAPSVRQYYTYSTDTRCKRVGTQCWVFVAIVITETLISIKFGLSIFAQAQLWNIFIWLLIQFVMSISCVSICVVWAKYRWNHVNNIVEEYFIRSKDNFLQKFDQKIIYDNNEKKKYS</sequence>
<evidence type="ECO:0000256" key="8">
    <source>
        <dbReference type="ARBA" id="ARBA00022989"/>
    </source>
</evidence>
<protein>
    <recommendedName>
        <fullName evidence="12">Phosphatidylserine synthase</fullName>
        <ecNumber evidence="12">2.7.8.29</ecNumber>
    </recommendedName>
    <alternativeName>
        <fullName evidence="12">Serine-exchange enzyme</fullName>
    </alternativeName>
</protein>
<evidence type="ECO:0000256" key="12">
    <source>
        <dbReference type="RuleBase" id="RU368094"/>
    </source>
</evidence>
<evidence type="ECO:0000256" key="10">
    <source>
        <dbReference type="ARBA" id="ARBA00023136"/>
    </source>
</evidence>
<evidence type="ECO:0000256" key="7">
    <source>
        <dbReference type="ARBA" id="ARBA00022824"/>
    </source>
</evidence>
<keyword evidence="7 12" id="KW-0256">Endoplasmic reticulum</keyword>
<feature type="transmembrane region" description="Helical" evidence="12">
    <location>
        <begin position="390"/>
        <end position="412"/>
    </location>
</feature>
<keyword evidence="8 12" id="KW-1133">Transmembrane helix</keyword>
<comment type="pathway">
    <text evidence="3">Lipid metabolism.</text>
</comment>
<comment type="pathway">
    <text evidence="2 12">Phospholipid metabolism; phosphatidylserine biosynthesis.</text>
</comment>
<dbReference type="PANTHER" id="PTHR15362">
    <property type="entry name" value="PHOSPHATIDYLINOSITOL SYNTHASE"/>
    <property type="match status" value="1"/>
</dbReference>
<keyword evidence="11 12" id="KW-1208">Phospholipid metabolism</keyword>
<keyword evidence="9 12" id="KW-0443">Lipid metabolism</keyword>
<comment type="caution">
    <text evidence="12">Lacks conserved residue(s) required for the propagation of feature annotation.</text>
</comment>
<dbReference type="GO" id="GO:0106245">
    <property type="term" value="F:L-serine-phosphatidylethanolamine phosphatidyltransferase activity"/>
    <property type="evidence" value="ECO:0007669"/>
    <property type="project" value="UniProtKB-UniRule"/>
</dbReference>
<dbReference type="GO" id="GO:0006659">
    <property type="term" value="P:phosphatidylserine biosynthetic process"/>
    <property type="evidence" value="ECO:0007669"/>
    <property type="project" value="UniProtKB-UniRule"/>
</dbReference>
<feature type="transmembrane region" description="Helical" evidence="12">
    <location>
        <begin position="45"/>
        <end position="64"/>
    </location>
</feature>
<proteinExistence type="inferred from homology"/>
<dbReference type="Proteomes" id="UP000790347">
    <property type="component" value="Unassembled WGS sequence"/>
</dbReference>
<comment type="similarity">
    <text evidence="4 12">Belongs to the phosphatidyl serine synthase family.</text>
</comment>
<evidence type="ECO:0000313" key="14">
    <source>
        <dbReference type="Proteomes" id="UP000790347"/>
    </source>
</evidence>
<comment type="subcellular location">
    <subcellularLocation>
        <location evidence="1 12">Endoplasmic reticulum membrane</location>
        <topology evidence="1 12">Multi-pass membrane protein</topology>
    </subcellularLocation>
</comment>
<dbReference type="AlphaFoldDB" id="A0A922IBY5"/>
<comment type="caution">
    <text evidence="13">The sequence shown here is derived from an EMBL/GenBank/DDBJ whole genome shotgun (WGS) entry which is preliminary data.</text>
</comment>
<comment type="function">
    <text evidence="12">Catalyzes a base-exchange reaction in which the polar head group of phosphatidylethanolamine (PE) is replaced by L-serine.</text>
</comment>
<organism evidence="13 14">
    <name type="scientific">Dermatophagoides farinae</name>
    <name type="common">American house dust mite</name>
    <dbReference type="NCBI Taxonomy" id="6954"/>
    <lineage>
        <taxon>Eukaryota</taxon>
        <taxon>Metazoa</taxon>
        <taxon>Ecdysozoa</taxon>
        <taxon>Arthropoda</taxon>
        <taxon>Chelicerata</taxon>
        <taxon>Arachnida</taxon>
        <taxon>Acari</taxon>
        <taxon>Acariformes</taxon>
        <taxon>Sarcoptiformes</taxon>
        <taxon>Astigmata</taxon>
        <taxon>Psoroptidia</taxon>
        <taxon>Analgoidea</taxon>
        <taxon>Pyroglyphidae</taxon>
        <taxon>Dermatophagoidinae</taxon>
        <taxon>Dermatophagoides</taxon>
    </lineage>
</organism>
<feature type="transmembrane region" description="Helical" evidence="12">
    <location>
        <begin position="76"/>
        <end position="95"/>
    </location>
</feature>
<name>A0A922IBY5_DERFA</name>
<evidence type="ECO:0000256" key="2">
    <source>
        <dbReference type="ARBA" id="ARBA00004916"/>
    </source>
</evidence>
<dbReference type="GO" id="GO:0005789">
    <property type="term" value="C:endoplasmic reticulum membrane"/>
    <property type="evidence" value="ECO:0007669"/>
    <property type="project" value="UniProtKB-SubCell"/>
</dbReference>
<dbReference type="Pfam" id="PF03034">
    <property type="entry name" value="PSS"/>
    <property type="match status" value="1"/>
</dbReference>
<evidence type="ECO:0000256" key="6">
    <source>
        <dbReference type="ARBA" id="ARBA00022692"/>
    </source>
</evidence>
<dbReference type="PANTHER" id="PTHR15362:SF15">
    <property type="entry name" value="PHOSPHATIDYLSERINE SYNTHASE 1"/>
    <property type="match status" value="1"/>
</dbReference>
<dbReference type="InterPro" id="IPR004277">
    <property type="entry name" value="PSS"/>
</dbReference>
<keyword evidence="12" id="KW-0594">Phospholipid biosynthesis</keyword>
<feature type="transmembrane region" description="Helical" evidence="12">
    <location>
        <begin position="224"/>
        <end position="246"/>
    </location>
</feature>
<evidence type="ECO:0000256" key="4">
    <source>
        <dbReference type="ARBA" id="ARBA00008671"/>
    </source>
</evidence>
<evidence type="ECO:0000256" key="11">
    <source>
        <dbReference type="ARBA" id="ARBA00023264"/>
    </source>
</evidence>
<dbReference type="EMBL" id="ASGP02000001">
    <property type="protein sequence ID" value="KAH9527481.1"/>
    <property type="molecule type" value="Genomic_DNA"/>
</dbReference>
<feature type="transmembrane region" description="Helical" evidence="12">
    <location>
        <begin position="360"/>
        <end position="384"/>
    </location>
</feature>
<dbReference type="EC" id="2.7.8.29" evidence="12"/>
<keyword evidence="6 12" id="KW-0812">Transmembrane</keyword>
<keyword evidence="5 12" id="KW-0808">Transferase</keyword>
<reference evidence="13" key="1">
    <citation type="submission" date="2013-05" db="EMBL/GenBank/DDBJ databases">
        <authorList>
            <person name="Yim A.K.Y."/>
            <person name="Chan T.F."/>
            <person name="Ji K.M."/>
            <person name="Liu X.Y."/>
            <person name="Zhou J.W."/>
            <person name="Li R.Q."/>
            <person name="Yang K.Y."/>
            <person name="Li J."/>
            <person name="Li M."/>
            <person name="Law P.T.W."/>
            <person name="Wu Y.L."/>
            <person name="Cai Z.L."/>
            <person name="Qin H."/>
            <person name="Bao Y."/>
            <person name="Leung R.K.K."/>
            <person name="Ng P.K.S."/>
            <person name="Zou J."/>
            <person name="Zhong X.J."/>
            <person name="Ran P.X."/>
            <person name="Zhong N.S."/>
            <person name="Liu Z.G."/>
            <person name="Tsui S.K.W."/>
        </authorList>
    </citation>
    <scope>NUCLEOTIDE SEQUENCE</scope>
    <source>
        <strain evidence="13">Derf</strain>
        <tissue evidence="13">Whole organism</tissue>
    </source>
</reference>
<evidence type="ECO:0000256" key="5">
    <source>
        <dbReference type="ARBA" id="ARBA00022679"/>
    </source>
</evidence>
<evidence type="ECO:0000256" key="3">
    <source>
        <dbReference type="ARBA" id="ARBA00005189"/>
    </source>
</evidence>
<evidence type="ECO:0000256" key="1">
    <source>
        <dbReference type="ARBA" id="ARBA00004477"/>
    </source>
</evidence>
<keyword evidence="12" id="KW-0444">Lipid biosynthesis</keyword>
<evidence type="ECO:0000313" key="13">
    <source>
        <dbReference type="EMBL" id="KAH9527481.1"/>
    </source>
</evidence>
<accession>A0A922IBY5</accession>
<feature type="transmembrane region" description="Helical" evidence="12">
    <location>
        <begin position="107"/>
        <end position="127"/>
    </location>
</feature>
<reference evidence="13" key="2">
    <citation type="journal article" date="2022" name="Res Sq">
        <title>Comparative Genomics Reveals Insights into the Divergent Evolution of Astigmatic Mites and Household Pest Adaptations.</title>
        <authorList>
            <person name="Xiong Q."/>
            <person name="Wan A.T.-Y."/>
            <person name="Liu X.-Y."/>
            <person name="Fung C.S.-H."/>
            <person name="Xiao X."/>
            <person name="Malainual N."/>
            <person name="Hou J."/>
            <person name="Wang L."/>
            <person name="Wang M."/>
            <person name="Yang K."/>
            <person name="Cui Y."/>
            <person name="Leung E."/>
            <person name="Nong W."/>
            <person name="Shin S.-K."/>
            <person name="Au S."/>
            <person name="Jeong K.Y."/>
            <person name="Chew F.T."/>
            <person name="Hui J."/>
            <person name="Leung T.F."/>
            <person name="Tungtrongchitr A."/>
            <person name="Zhong N."/>
            <person name="Liu Z."/>
            <person name="Tsui S."/>
        </authorList>
    </citation>
    <scope>NUCLEOTIDE SEQUENCE</scope>
    <source>
        <strain evidence="13">Derf</strain>
        <tissue evidence="13">Whole organism</tissue>
    </source>
</reference>
<comment type="catalytic activity">
    <reaction evidence="12">
        <text>a 1,2-diacyl-sn-glycero-3-phosphoethanolamine + L-serine = a 1,2-diacyl-sn-glycero-3-phospho-L-serine + ethanolamine</text>
        <dbReference type="Rhea" id="RHEA:27606"/>
        <dbReference type="ChEBI" id="CHEBI:33384"/>
        <dbReference type="ChEBI" id="CHEBI:57262"/>
        <dbReference type="ChEBI" id="CHEBI:57603"/>
        <dbReference type="ChEBI" id="CHEBI:64612"/>
        <dbReference type="EC" id="2.7.8.29"/>
    </reaction>
</comment>